<dbReference type="RefSeq" id="WP_208103965.1">
    <property type="nucleotide sequence ID" value="NZ_JABGDC010000073.1"/>
</dbReference>
<name>A0A562IMX8_9ACTN</name>
<evidence type="ECO:0000256" key="1">
    <source>
        <dbReference type="SAM" id="Phobius"/>
    </source>
</evidence>
<reference evidence="2 3" key="1">
    <citation type="submission" date="2019-07" db="EMBL/GenBank/DDBJ databases">
        <title>R&amp;d 2014.</title>
        <authorList>
            <person name="Klenk H.-P."/>
        </authorList>
    </citation>
    <scope>NUCLEOTIDE SEQUENCE [LARGE SCALE GENOMIC DNA]</scope>
    <source>
        <strain evidence="2 3">DSM 45764</strain>
    </source>
</reference>
<organism evidence="2 3">
    <name type="scientific">Modestobacter roseus</name>
    <dbReference type="NCBI Taxonomy" id="1181884"/>
    <lineage>
        <taxon>Bacteria</taxon>
        <taxon>Bacillati</taxon>
        <taxon>Actinomycetota</taxon>
        <taxon>Actinomycetes</taxon>
        <taxon>Geodermatophilales</taxon>
        <taxon>Geodermatophilaceae</taxon>
        <taxon>Modestobacter</taxon>
    </lineage>
</organism>
<dbReference type="AlphaFoldDB" id="A0A562IMX8"/>
<gene>
    <name evidence="2" type="ORF">JD78_00579</name>
</gene>
<proteinExistence type="predicted"/>
<feature type="transmembrane region" description="Helical" evidence="1">
    <location>
        <begin position="20"/>
        <end position="45"/>
    </location>
</feature>
<protein>
    <submittedName>
        <fullName evidence="2">Uncharacterized protein</fullName>
    </submittedName>
</protein>
<evidence type="ECO:0000313" key="3">
    <source>
        <dbReference type="Proteomes" id="UP000321490"/>
    </source>
</evidence>
<keyword evidence="1" id="KW-0472">Membrane</keyword>
<keyword evidence="3" id="KW-1185">Reference proteome</keyword>
<sequence length="57" mass="5829">MATSTALELFETHAPGNGALAHLTVVAVVTGVIGLVRFTVLRWLLGAAPGERTTVAA</sequence>
<dbReference type="EMBL" id="VLKF01000001">
    <property type="protein sequence ID" value="TWH72075.1"/>
    <property type="molecule type" value="Genomic_DNA"/>
</dbReference>
<dbReference type="Proteomes" id="UP000321490">
    <property type="component" value="Unassembled WGS sequence"/>
</dbReference>
<keyword evidence="1" id="KW-1133">Transmembrane helix</keyword>
<accession>A0A562IMX8</accession>
<comment type="caution">
    <text evidence="2">The sequence shown here is derived from an EMBL/GenBank/DDBJ whole genome shotgun (WGS) entry which is preliminary data.</text>
</comment>
<keyword evidence="1" id="KW-0812">Transmembrane</keyword>
<evidence type="ECO:0000313" key="2">
    <source>
        <dbReference type="EMBL" id="TWH72075.1"/>
    </source>
</evidence>